<accession>A0ABU1IHZ4</accession>
<evidence type="ECO:0000313" key="3">
    <source>
        <dbReference type="Proteomes" id="UP001185012"/>
    </source>
</evidence>
<gene>
    <name evidence="2" type="ORF">JOE21_000378</name>
</gene>
<dbReference type="InterPro" id="IPR016181">
    <property type="entry name" value="Acyl_CoA_acyltransferase"/>
</dbReference>
<dbReference type="PANTHER" id="PTHR43415">
    <property type="entry name" value="SPERMIDINE N(1)-ACETYLTRANSFERASE"/>
    <property type="match status" value="1"/>
</dbReference>
<dbReference type="SUPFAM" id="SSF55729">
    <property type="entry name" value="Acyl-CoA N-acyltransferases (Nat)"/>
    <property type="match status" value="1"/>
</dbReference>
<feature type="domain" description="N-acetyltransferase" evidence="1">
    <location>
        <begin position="11"/>
        <end position="173"/>
    </location>
</feature>
<dbReference type="Pfam" id="PF13302">
    <property type="entry name" value="Acetyltransf_3"/>
    <property type="match status" value="1"/>
</dbReference>
<dbReference type="InterPro" id="IPR000182">
    <property type="entry name" value="GNAT_dom"/>
</dbReference>
<proteinExistence type="predicted"/>
<dbReference type="EMBL" id="JAVDQG010000001">
    <property type="protein sequence ID" value="MDR6224390.1"/>
    <property type="molecule type" value="Genomic_DNA"/>
</dbReference>
<evidence type="ECO:0000313" key="2">
    <source>
        <dbReference type="EMBL" id="MDR6224390.1"/>
    </source>
</evidence>
<dbReference type="Proteomes" id="UP001185012">
    <property type="component" value="Unassembled WGS sequence"/>
</dbReference>
<protein>
    <submittedName>
        <fullName evidence="2">RimJ/RimL family protein N-acetyltransferase</fullName>
    </submittedName>
</protein>
<reference evidence="2 3" key="1">
    <citation type="submission" date="2023-07" db="EMBL/GenBank/DDBJ databases">
        <title>Genomic Encyclopedia of Type Strains, Phase IV (KMG-IV): sequencing the most valuable type-strain genomes for metagenomic binning, comparative biology and taxonomic classification.</title>
        <authorList>
            <person name="Goeker M."/>
        </authorList>
    </citation>
    <scope>NUCLEOTIDE SEQUENCE [LARGE SCALE GENOMIC DNA]</scope>
    <source>
        <strain evidence="2 3">DSM 45903</strain>
    </source>
</reference>
<name>A0ABU1IHZ4_9BACL</name>
<dbReference type="PROSITE" id="PS51186">
    <property type="entry name" value="GNAT"/>
    <property type="match status" value="1"/>
</dbReference>
<comment type="caution">
    <text evidence="2">The sequence shown here is derived from an EMBL/GenBank/DDBJ whole genome shotgun (WGS) entry which is preliminary data.</text>
</comment>
<sequence>MGYNLWEGERVRLRAIEPSDWEWFHHYEQDSEAARLMDRIPIPRSKDESQSWISREMIPQDGFRLAVETLNRELVGSISTHACDKKNGTFQYGIFIFRKHWRKGYASEAIALLLRYYFGELSYQKVTVYVHSFNHGSIRLHTNLGFQLEGRLRRMVYTQGRYYDQLVFGLTKEEFYAGRNQPRD</sequence>
<keyword evidence="3" id="KW-1185">Reference proteome</keyword>
<dbReference type="Gene3D" id="3.40.630.30">
    <property type="match status" value="1"/>
</dbReference>
<organism evidence="2 3">
    <name type="scientific">Desmospora profundinema</name>
    <dbReference type="NCBI Taxonomy" id="1571184"/>
    <lineage>
        <taxon>Bacteria</taxon>
        <taxon>Bacillati</taxon>
        <taxon>Bacillota</taxon>
        <taxon>Bacilli</taxon>
        <taxon>Bacillales</taxon>
        <taxon>Thermoactinomycetaceae</taxon>
        <taxon>Desmospora</taxon>
    </lineage>
</organism>
<dbReference type="RefSeq" id="WP_309861675.1">
    <property type="nucleotide sequence ID" value="NZ_JAVDQG010000001.1"/>
</dbReference>
<evidence type="ECO:0000259" key="1">
    <source>
        <dbReference type="PROSITE" id="PS51186"/>
    </source>
</evidence>
<dbReference type="PANTHER" id="PTHR43415:SF5">
    <property type="entry name" value="ACETYLTRANSFERASE"/>
    <property type="match status" value="1"/>
</dbReference>